<accession>A0A5B9MIW4</accession>
<evidence type="ECO:0000259" key="2">
    <source>
        <dbReference type="Pfam" id="PF05532"/>
    </source>
</evidence>
<dbReference type="PANTHER" id="PTHR34977:SF1">
    <property type="entry name" value="UPF0337 PROTEIN YJBJ"/>
    <property type="match status" value="1"/>
</dbReference>
<reference evidence="3 4" key="1">
    <citation type="submission" date="2019-02" db="EMBL/GenBank/DDBJ databases">
        <title>Planctomycetal bacteria perform biofilm scaping via a novel small molecule.</title>
        <authorList>
            <person name="Jeske O."/>
            <person name="Boedeker C."/>
            <person name="Wiegand S."/>
            <person name="Breitling P."/>
            <person name="Kallscheuer N."/>
            <person name="Jogler M."/>
            <person name="Rohde M."/>
            <person name="Petersen J."/>
            <person name="Medema M.H."/>
            <person name="Surup F."/>
            <person name="Jogler C."/>
        </authorList>
    </citation>
    <scope>NUCLEOTIDE SEQUENCE [LARGE SCALE GENOMIC DNA]</scope>
    <source>
        <strain evidence="3 4">Mal15</strain>
    </source>
</reference>
<dbReference type="PANTHER" id="PTHR34977">
    <property type="entry name" value="UPF0337 PROTEIN YJBJ"/>
    <property type="match status" value="1"/>
</dbReference>
<dbReference type="EMBL" id="CP036264">
    <property type="protein sequence ID" value="QEG01192.1"/>
    <property type="molecule type" value="Genomic_DNA"/>
</dbReference>
<dbReference type="InterPro" id="IPR050423">
    <property type="entry name" value="UPF0337_stress_rsp"/>
</dbReference>
<feature type="domain" description="CsbD-like" evidence="2">
    <location>
        <begin position="4"/>
        <end position="55"/>
    </location>
</feature>
<dbReference type="KEGG" id="smam:Mal15_52680"/>
<evidence type="ECO:0000256" key="1">
    <source>
        <dbReference type="ARBA" id="ARBA00009129"/>
    </source>
</evidence>
<dbReference type="Gene3D" id="1.10.1470.10">
    <property type="entry name" value="YjbJ"/>
    <property type="match status" value="1"/>
</dbReference>
<proteinExistence type="inferred from homology"/>
<evidence type="ECO:0000313" key="3">
    <source>
        <dbReference type="EMBL" id="QEG01192.1"/>
    </source>
</evidence>
<dbReference type="SUPFAM" id="SSF69047">
    <property type="entry name" value="Hypothetical protein YjbJ"/>
    <property type="match status" value="1"/>
</dbReference>
<keyword evidence="4" id="KW-1185">Reference proteome</keyword>
<organism evidence="3 4">
    <name type="scientific">Stieleria maiorica</name>
    <dbReference type="NCBI Taxonomy" id="2795974"/>
    <lineage>
        <taxon>Bacteria</taxon>
        <taxon>Pseudomonadati</taxon>
        <taxon>Planctomycetota</taxon>
        <taxon>Planctomycetia</taxon>
        <taxon>Pirellulales</taxon>
        <taxon>Pirellulaceae</taxon>
        <taxon>Stieleria</taxon>
    </lineage>
</organism>
<dbReference type="InterPro" id="IPR036629">
    <property type="entry name" value="YjbJ_sf"/>
</dbReference>
<dbReference type="RefSeq" id="WP_147870297.1">
    <property type="nucleotide sequence ID" value="NZ_CP036264.1"/>
</dbReference>
<gene>
    <name evidence="3" type="ORF">Mal15_52680</name>
</gene>
<evidence type="ECO:0000313" key="4">
    <source>
        <dbReference type="Proteomes" id="UP000321353"/>
    </source>
</evidence>
<protein>
    <recommendedName>
        <fullName evidence="2">CsbD-like domain-containing protein</fullName>
    </recommendedName>
</protein>
<dbReference type="InterPro" id="IPR008462">
    <property type="entry name" value="CsbD"/>
</dbReference>
<comment type="similarity">
    <text evidence="1">Belongs to the UPF0337 (CsbD) family.</text>
</comment>
<dbReference type="Pfam" id="PF05532">
    <property type="entry name" value="CsbD"/>
    <property type="match status" value="1"/>
</dbReference>
<sequence length="67" mass="7776">MNWDTIEGKWKQAKGQAKQKWGKLTDDELDQIDGKRDQLVGRIQEKYGMARDAAEAEVEQFERSCNC</sequence>
<dbReference type="Proteomes" id="UP000321353">
    <property type="component" value="Chromosome"/>
</dbReference>
<name>A0A5B9MIW4_9BACT</name>
<dbReference type="AlphaFoldDB" id="A0A5B9MIW4"/>
<dbReference type="InterPro" id="IPR026042">
    <property type="entry name" value="YjbJ"/>
</dbReference>
<dbReference type="PIRSF" id="PIRSF039008">
    <property type="entry name" value="YjbJ"/>
    <property type="match status" value="1"/>
</dbReference>